<dbReference type="Gene3D" id="1.10.510.10">
    <property type="entry name" value="Transferase(Phosphotransferase) domain 1"/>
    <property type="match status" value="1"/>
</dbReference>
<dbReference type="InterPro" id="IPR011009">
    <property type="entry name" value="Kinase-like_dom_sf"/>
</dbReference>
<dbReference type="eggNOG" id="COG0515">
    <property type="taxonomic scope" value="Bacteria"/>
</dbReference>
<evidence type="ECO:0000313" key="4">
    <source>
        <dbReference type="Proteomes" id="UP000005801"/>
    </source>
</evidence>
<organism evidence="3 4">
    <name type="scientific">Plesiocystis pacifica SIR-1</name>
    <dbReference type="NCBI Taxonomy" id="391625"/>
    <lineage>
        <taxon>Bacteria</taxon>
        <taxon>Pseudomonadati</taxon>
        <taxon>Myxococcota</taxon>
        <taxon>Polyangia</taxon>
        <taxon>Nannocystales</taxon>
        <taxon>Nannocystaceae</taxon>
        <taxon>Plesiocystis</taxon>
    </lineage>
</organism>
<dbReference type="PROSITE" id="PS50005">
    <property type="entry name" value="TPR"/>
    <property type="match status" value="1"/>
</dbReference>
<dbReference type="Gene3D" id="1.25.40.10">
    <property type="entry name" value="Tetratricopeptide repeat domain"/>
    <property type="match status" value="4"/>
</dbReference>
<dbReference type="GO" id="GO:0005524">
    <property type="term" value="F:ATP binding"/>
    <property type="evidence" value="ECO:0007669"/>
    <property type="project" value="InterPro"/>
</dbReference>
<reference evidence="3 4" key="1">
    <citation type="submission" date="2007-06" db="EMBL/GenBank/DDBJ databases">
        <authorList>
            <person name="Shimkets L."/>
            <person name="Ferriera S."/>
            <person name="Johnson J."/>
            <person name="Kravitz S."/>
            <person name="Beeson K."/>
            <person name="Sutton G."/>
            <person name="Rogers Y.-H."/>
            <person name="Friedman R."/>
            <person name="Frazier M."/>
            <person name="Venter J.C."/>
        </authorList>
    </citation>
    <scope>NUCLEOTIDE SEQUENCE [LARGE SCALE GENOMIC DNA]</scope>
    <source>
        <strain evidence="3 4">SIR-1</strain>
    </source>
</reference>
<dbReference type="STRING" id="391625.PPSIR1_33329"/>
<feature type="domain" description="Protein kinase" evidence="2">
    <location>
        <begin position="129"/>
        <end position="369"/>
    </location>
</feature>
<dbReference type="PANTHER" id="PTHR12558">
    <property type="entry name" value="CELL DIVISION CYCLE 16,23,27"/>
    <property type="match status" value="1"/>
</dbReference>
<evidence type="ECO:0000313" key="3">
    <source>
        <dbReference type="EMBL" id="EDM78499.1"/>
    </source>
</evidence>
<sequence length="1773" mass="190627">MCRRSRDRLAMSDISSDLQDLQRLLAPLSTRVALNEHDALGLDPKLADGLTERGGGLAELGHADALRLGCVRLAHGDLDGARAAFERAAEADDKDLAEQAGYGVGLVAADTDDHDTAKAKLASLCASPFALERVRGRVGEHLRVTAEHPKVGPVAMELFALDRPLLGAEREALDARASAAKTLAAGDGVVGVLEVLVQGERVTTVGASVDGRSFTALDDWSPATLAARFGSVCDTLARLHEADWCHGELNPELLYLSGEEGDATLLELGPALNPGSPSLRARARRGALAYLAPERLAGAAPSAAADLYALAASAYRCLVGEAPSGGVPAPSSRVPALDGRVDALLRQALDPDPARRGDLAAFRSGLEALTEPAPEQAPVEAASEDVPVPVAKPELTGTMAAAAAEPSDPDDLDGWLAVLRIKPTHLPAREAVSRLERAARDEGRWDLVAEVLEVRAELSQAEGETVMLLRELAEIAETKLQAPGMALDALGKLVGSVSVNAQLPVVDELLRLGEVTGRWAEVAGQLRGIGARLPKLADQLRVLRGAAKAYLDQAGDLDSAIAVYEQALELEAENVELLHEAIAAYRKGDFPAELATSLLTVAELETGATRHAALIEAAELLGALGEHEGALEASEHVRAEDPDNATALEASERWARELERKDLLASILPQRAAAELDAAQKRSLHLEAAELLRGEGRMVDAIAQYRAVVEANPSDAETAKLLAELLRPLASGAETLDGLSSVNAREGLIDALSVLAEGSEDLGRKGELLAEVAALLDREADGGERAADCRERIVATLPIDHALVAAAVDDLSRYYRSVDAHDTLAELLERRAKSAALEPGMRIHALRELRELSAGPLADPMRECEVLEQLMDLDPGEGRWRDLLIARLREAGEDERAEELLRERLEQAADGPEERAEMLVTMARMREQAGALDEAEARVREALELHDGSSAGWALLRDILEQRERPLEALEALVRAAQTSTDPGEKVRGLFAAAKKWATALSKPERALPLLRELVALDPHHEEATALFTELLVDRGDLGEALPHAERWVTQLRAGDPNNREANARAHALAGRCALAAHDKDKARELLRVAKEFDPRNREVARALADLELESENWDAALKAYQGLAMQASQGEGEVRTQAELYLRMGLARRGLGELAKAHQMIDRALDLDPGFGDAARLLVELADAPAKQVEAQKRLLSVLETGLAELDGEDERRAARETELLDLRLALASTLAEDLNRPEEAVEQMSAVIAARPDDVALLHKALDLYSNAEQWAEAVDILDRLAAFQESGPILAKYRYAAASLIRANELDPTGGVLRERLLGVLEADPLHDKAFTAVVEELRQAGEAKELSKVLRARLKALPETGEAAPARVELLESLGALYQRELGDPRTAMIAYEQAVALARSAGIDDPQTQLERRQKIIGLSVKLGADALDKGIEQVQAVITDNPLDYDSYHRLVELFLAAKQRDAAIAVSRTLRFLKQADEAELELAAELGDGYQPPRGTVARKAWRDVLMPNHPSTRLSDLYGLLWPVMGAREGQRYSSLGLERGARESVTMQASGVARWVAYIAQVLDMPAPDLFLRKGTAGGFTVTALNDATGVYPTVLAGDDALGKQPEAALAFRAGRAIARSHPYLLGASLLPSSGSLRDVIYGAVALTHPQVAIPKELRDRARSWGELIQKMLPPSRLDDTRKAVAKVIESGGADTKAWLRGSEHTAARVGFLMSDNIESASRLVLQGGPGGQVEGRELIKGLIAFSVSSPYLQLRRSLKLGR</sequence>
<dbReference type="EMBL" id="ABCS01000030">
    <property type="protein sequence ID" value="EDM78499.1"/>
    <property type="molecule type" value="Genomic_DNA"/>
</dbReference>
<dbReference type="GO" id="GO:0004672">
    <property type="term" value="F:protein kinase activity"/>
    <property type="evidence" value="ECO:0007669"/>
    <property type="project" value="InterPro"/>
</dbReference>
<gene>
    <name evidence="3" type="ORF">PPSIR1_33329</name>
</gene>
<dbReference type="Pfam" id="PF13181">
    <property type="entry name" value="TPR_8"/>
    <property type="match status" value="1"/>
</dbReference>
<dbReference type="InterPro" id="IPR019734">
    <property type="entry name" value="TPR_rpt"/>
</dbReference>
<dbReference type="SUPFAM" id="SSF48452">
    <property type="entry name" value="TPR-like"/>
    <property type="match status" value="5"/>
</dbReference>
<protein>
    <submittedName>
        <fullName evidence="3">Tetratricopeptide repeat protein</fullName>
    </submittedName>
</protein>
<dbReference type="InterPro" id="IPR011990">
    <property type="entry name" value="TPR-like_helical_dom_sf"/>
</dbReference>
<dbReference type="PANTHER" id="PTHR12558:SF13">
    <property type="entry name" value="CELL DIVISION CYCLE PROTEIN 27 HOMOLOG"/>
    <property type="match status" value="1"/>
</dbReference>
<name>A6G6M2_9BACT</name>
<accession>A6G6M2</accession>
<dbReference type="Proteomes" id="UP000005801">
    <property type="component" value="Unassembled WGS sequence"/>
</dbReference>
<dbReference type="SUPFAM" id="SSF56112">
    <property type="entry name" value="Protein kinase-like (PK-like)"/>
    <property type="match status" value="1"/>
</dbReference>
<keyword evidence="1" id="KW-0802">TPR repeat</keyword>
<proteinExistence type="predicted"/>
<feature type="repeat" description="TPR" evidence="1">
    <location>
        <begin position="1139"/>
        <end position="1172"/>
    </location>
</feature>
<evidence type="ECO:0000259" key="2">
    <source>
        <dbReference type="PROSITE" id="PS50011"/>
    </source>
</evidence>
<keyword evidence="4" id="KW-1185">Reference proteome</keyword>
<evidence type="ECO:0000256" key="1">
    <source>
        <dbReference type="PROSITE-ProRule" id="PRU00339"/>
    </source>
</evidence>
<dbReference type="PROSITE" id="PS50011">
    <property type="entry name" value="PROTEIN_KINASE_DOM"/>
    <property type="match status" value="1"/>
</dbReference>
<comment type="caution">
    <text evidence="3">The sequence shown here is derived from an EMBL/GenBank/DDBJ whole genome shotgun (WGS) entry which is preliminary data.</text>
</comment>
<dbReference type="eggNOG" id="COG0457">
    <property type="taxonomic scope" value="Bacteria"/>
</dbReference>
<dbReference type="SMART" id="SM00028">
    <property type="entry name" value="TPR"/>
    <property type="match status" value="8"/>
</dbReference>
<dbReference type="InterPro" id="IPR000719">
    <property type="entry name" value="Prot_kinase_dom"/>
</dbReference>